<dbReference type="SUPFAM" id="SSF53335">
    <property type="entry name" value="S-adenosyl-L-methionine-dependent methyltransferases"/>
    <property type="match status" value="1"/>
</dbReference>
<evidence type="ECO:0000313" key="3">
    <source>
        <dbReference type="Proteomes" id="UP000032452"/>
    </source>
</evidence>
<dbReference type="PANTHER" id="PTHR43591">
    <property type="entry name" value="METHYLTRANSFERASE"/>
    <property type="match status" value="1"/>
</dbReference>
<keyword evidence="3" id="KW-1185">Reference proteome</keyword>
<protein>
    <submittedName>
        <fullName evidence="2">Methyltransferase</fullName>
    </submittedName>
</protein>
<dbReference type="GO" id="GO:0032259">
    <property type="term" value="P:methylation"/>
    <property type="evidence" value="ECO:0007669"/>
    <property type="project" value="UniProtKB-KW"/>
</dbReference>
<dbReference type="PROSITE" id="PS51608">
    <property type="entry name" value="SAM_MT_UBIE"/>
    <property type="match status" value="1"/>
</dbReference>
<feature type="domain" description="Methyltransferase" evidence="1">
    <location>
        <begin position="51"/>
        <end position="147"/>
    </location>
</feature>
<dbReference type="AlphaFoldDB" id="A0A0D9A073"/>
<dbReference type="InterPro" id="IPR029063">
    <property type="entry name" value="SAM-dependent_MTases_sf"/>
</dbReference>
<dbReference type="STRING" id="1618023.UH38_04760"/>
<dbReference type="InterPro" id="IPR004033">
    <property type="entry name" value="UbiE/COQ5_MeTrFase"/>
</dbReference>
<dbReference type="InterPro" id="IPR041698">
    <property type="entry name" value="Methyltransf_25"/>
</dbReference>
<gene>
    <name evidence="2" type="ORF">UH38_04760</name>
</gene>
<dbReference type="GO" id="GO:0008168">
    <property type="term" value="F:methyltransferase activity"/>
    <property type="evidence" value="ECO:0007669"/>
    <property type="project" value="UniProtKB-KW"/>
</dbReference>
<sequence>MNDSLNLDKFKQQIADMYSQRSSNYDDEGDFHPSIAHHLVEYANIQTGQKVLDIATGTGLVAIEAAQLVGSNGRVVGVDISTGMLDMANTKAKAAGLDNIEFKLADAETLDFPDSSFDTILCSSALILLTDIPKALRRWHQFLKVGGLIGFHGFAETAFITGVILGKVARKHGIGLNFHGITGTQEKCSTLLTDAGFTDIEIKSAQYGSYISLERAKNIWAISLKHPLSSSLRQLSPEQLIQAKADYDAELEALVTDKGIWDDVTIFFTFGRKGTNNKSLL</sequence>
<keyword evidence="2" id="KW-0808">Transferase</keyword>
<proteinExistence type="predicted"/>
<dbReference type="RefSeq" id="WP_045053479.1">
    <property type="nucleotide sequence ID" value="NZ_CAWMDP010000011.1"/>
</dbReference>
<dbReference type="CDD" id="cd02440">
    <property type="entry name" value="AdoMet_MTases"/>
    <property type="match status" value="1"/>
</dbReference>
<dbReference type="EMBL" id="JYON01000003">
    <property type="protein sequence ID" value="KJH72861.1"/>
    <property type="molecule type" value="Genomic_DNA"/>
</dbReference>
<dbReference type="OrthoDB" id="528779at2"/>
<dbReference type="Pfam" id="PF13649">
    <property type="entry name" value="Methyltransf_25"/>
    <property type="match status" value="1"/>
</dbReference>
<evidence type="ECO:0000259" key="1">
    <source>
        <dbReference type="Pfam" id="PF13649"/>
    </source>
</evidence>
<comment type="caution">
    <text evidence="2">The sequence shown here is derived from an EMBL/GenBank/DDBJ whole genome shotgun (WGS) entry which is preliminary data.</text>
</comment>
<name>A0A0D9A073_9CYAN</name>
<dbReference type="PANTHER" id="PTHR43591:SF99">
    <property type="entry name" value="OS06G0646000 PROTEIN"/>
    <property type="match status" value="1"/>
</dbReference>
<accession>A0A0D9A073</accession>
<reference evidence="2 3" key="1">
    <citation type="submission" date="2015-02" db="EMBL/GenBank/DDBJ databases">
        <title>Draft genome of a novel marine cyanobacterium (Chroococcales) isolated from South Atlantic Ocean.</title>
        <authorList>
            <person name="Rigonato J."/>
            <person name="Alvarenga D.O."/>
            <person name="Branco L.H."/>
            <person name="Varani A.M."/>
            <person name="Brandini F.P."/>
            <person name="Fiore M.F."/>
        </authorList>
    </citation>
    <scope>NUCLEOTIDE SEQUENCE [LARGE SCALE GENOMIC DNA]</scope>
    <source>
        <strain evidence="2 3">CENA595</strain>
    </source>
</reference>
<evidence type="ECO:0000313" key="2">
    <source>
        <dbReference type="EMBL" id="KJH72861.1"/>
    </source>
</evidence>
<dbReference type="Gene3D" id="3.40.50.150">
    <property type="entry name" value="Vaccinia Virus protein VP39"/>
    <property type="match status" value="1"/>
</dbReference>
<dbReference type="Proteomes" id="UP000032452">
    <property type="component" value="Unassembled WGS sequence"/>
</dbReference>
<keyword evidence="2" id="KW-0489">Methyltransferase</keyword>
<organism evidence="2 3">
    <name type="scientific">Aliterella atlantica CENA595</name>
    <dbReference type="NCBI Taxonomy" id="1618023"/>
    <lineage>
        <taxon>Bacteria</taxon>
        <taxon>Bacillati</taxon>
        <taxon>Cyanobacteriota</taxon>
        <taxon>Cyanophyceae</taxon>
        <taxon>Chroococcidiopsidales</taxon>
        <taxon>Aliterellaceae</taxon>
        <taxon>Aliterella</taxon>
    </lineage>
</organism>